<organism evidence="1 2">
    <name type="scientific">Vibrio nigripulchritudo SOn1</name>
    <dbReference type="NCBI Taxonomy" id="1238450"/>
    <lineage>
        <taxon>Bacteria</taxon>
        <taxon>Pseudomonadati</taxon>
        <taxon>Pseudomonadota</taxon>
        <taxon>Gammaproteobacteria</taxon>
        <taxon>Vibrionales</taxon>
        <taxon>Vibrionaceae</taxon>
        <taxon>Vibrio</taxon>
    </lineage>
</organism>
<gene>
    <name evidence="1" type="ORF">VIBNISOn1_1600015</name>
</gene>
<sequence length="104" mass="12024">MNKTLSQLSPASPLLSVLLKMKGQIDNKVNANDIYRDLYPVLEELLMKGYRFESAEIQGLVSILSELPAWGARRIHFRKTYLKDIYTLKKLPRDPRNIPSGLWH</sequence>
<comment type="caution">
    <text evidence="1">The sequence shown here is derived from an EMBL/GenBank/DDBJ whole genome shotgun (WGS) entry which is preliminary data.</text>
</comment>
<evidence type="ECO:0000313" key="1">
    <source>
        <dbReference type="EMBL" id="CCO45870.1"/>
    </source>
</evidence>
<dbReference type="AlphaFoldDB" id="A0AAV2VMJ8"/>
<evidence type="ECO:0000313" key="2">
    <source>
        <dbReference type="Proteomes" id="UP000018211"/>
    </source>
</evidence>
<protein>
    <submittedName>
        <fullName evidence="1">Uncharacterized protein</fullName>
    </submittedName>
</protein>
<reference evidence="1 2" key="1">
    <citation type="journal article" date="2013" name="ISME J.">
        <title>Comparative genomics of pathogenic lineages of Vibrio nigripulchritudo identifies virulence-associated traits.</title>
        <authorList>
            <person name="Goudenege D."/>
            <person name="Labreuche Y."/>
            <person name="Krin E."/>
            <person name="Ansquer D."/>
            <person name="Mangenot S."/>
            <person name="Calteau A."/>
            <person name="Medigue C."/>
            <person name="Mazel D."/>
            <person name="Polz M.F."/>
            <person name="Le Roux F."/>
        </authorList>
    </citation>
    <scope>NUCLEOTIDE SEQUENCE [LARGE SCALE GENOMIC DNA]</scope>
    <source>
        <strain evidence="1 2">SOn1</strain>
    </source>
</reference>
<dbReference type="Proteomes" id="UP000018211">
    <property type="component" value="Unassembled WGS sequence"/>
</dbReference>
<proteinExistence type="predicted"/>
<dbReference type="EMBL" id="CAOF01000069">
    <property type="protein sequence ID" value="CCO45870.1"/>
    <property type="molecule type" value="Genomic_DNA"/>
</dbReference>
<accession>A0AAV2VMJ8</accession>
<name>A0AAV2VMJ8_9VIBR</name>